<comment type="caution">
    <text evidence="1">The sequence shown here is derived from an EMBL/GenBank/DDBJ whole genome shotgun (WGS) entry which is preliminary data.</text>
</comment>
<accession>A0ACC2JZY0</accession>
<name>A0ACC2JZY0_9PEZI</name>
<evidence type="ECO:0000313" key="1">
    <source>
        <dbReference type="EMBL" id="KAJ8132758.1"/>
    </source>
</evidence>
<sequence>MPYCLHVAVVALASILCATVADPLTFCKDKDCGNCPVSVASVGPGFPECAIYRSRDVFDKQNFPSENGLISAYVDVPQQDTLAPCYLIFKSPASTTRPGCGEIQKYFHDATCGTVNLEETFIVQFCCGIGDCAAAGIPGQPGKAERSPLLRSAKFGRGTDPEGIAFLSAAGGSGGGVQSLRIAVNGTEIKPVYVGPPQLATENASSTVSRRHGGCDGDWVPYAGYEDYTRPADGSKIVSSSVSGPLAVSVIHARTQEWTQTFEQSLGFDDILSLGISFTESFSKSITNSQTIQYPVPENETGYIAWTSFLRCSRGFGSCGDRAVSGEVCTPYRDANSGELAGEFSVVQSGDNGGMKIAAEEAH</sequence>
<protein>
    <submittedName>
        <fullName evidence="1">Uncharacterized protein</fullName>
    </submittedName>
</protein>
<dbReference type="Proteomes" id="UP001153332">
    <property type="component" value="Unassembled WGS sequence"/>
</dbReference>
<keyword evidence="2" id="KW-1185">Reference proteome</keyword>
<reference evidence="1" key="1">
    <citation type="submission" date="2022-12" db="EMBL/GenBank/DDBJ databases">
        <title>Genome Sequence of Lasiodiplodia mahajangana.</title>
        <authorList>
            <person name="Buettner E."/>
        </authorList>
    </citation>
    <scope>NUCLEOTIDE SEQUENCE</scope>
    <source>
        <strain evidence="1">VT137</strain>
    </source>
</reference>
<proteinExistence type="predicted"/>
<organism evidence="1 2">
    <name type="scientific">Lasiodiplodia mahajangana</name>
    <dbReference type="NCBI Taxonomy" id="1108764"/>
    <lineage>
        <taxon>Eukaryota</taxon>
        <taxon>Fungi</taxon>
        <taxon>Dikarya</taxon>
        <taxon>Ascomycota</taxon>
        <taxon>Pezizomycotina</taxon>
        <taxon>Dothideomycetes</taxon>
        <taxon>Dothideomycetes incertae sedis</taxon>
        <taxon>Botryosphaeriales</taxon>
        <taxon>Botryosphaeriaceae</taxon>
        <taxon>Lasiodiplodia</taxon>
    </lineage>
</organism>
<gene>
    <name evidence="1" type="ORF">O1611_g867</name>
</gene>
<evidence type="ECO:0000313" key="2">
    <source>
        <dbReference type="Proteomes" id="UP001153332"/>
    </source>
</evidence>
<dbReference type="EMBL" id="JAPUUL010000087">
    <property type="protein sequence ID" value="KAJ8132758.1"/>
    <property type="molecule type" value="Genomic_DNA"/>
</dbReference>